<sequence length="202" mass="23007">MKKIMFLGLVVLLGMSFSSCGTTNTRIRPYAEAKQEVEDLKAIVTRADRSGIYLALKNVSEQEMEILWEDSRLGGDKVSHGTYVDANDYQMEQQNTVLKAGEIFQTVLHRKSDMYYLDPVLYQPGGVKVKALAYPVTLELKVRQGMNISSLELEIQQEESLYQKDVDARLQGAKDGNYIPEFTEETVEVREDKKVIKRMNQS</sequence>
<dbReference type="KEGG" id="fnf:BSQ88_00125"/>
<dbReference type="Proteomes" id="UP000075816">
    <property type="component" value="Unassembled WGS sequence"/>
</dbReference>
<name>A0A170MXX5_9FUSO</name>
<keyword evidence="1" id="KW-0732">Signal</keyword>
<dbReference type="EMBL" id="LVEA01000023">
    <property type="protein sequence ID" value="KYL05059.1"/>
    <property type="molecule type" value="Genomic_DNA"/>
</dbReference>
<gene>
    <name evidence="2" type="ORF">A2J07_09190</name>
</gene>
<dbReference type="RefSeq" id="WP_062624625.1">
    <property type="nucleotide sequence ID" value="NZ_CAXOUM010000001.1"/>
</dbReference>
<accession>A0A170MXX5</accession>
<feature type="signal peptide" evidence="1">
    <location>
        <begin position="1"/>
        <end position="21"/>
    </location>
</feature>
<reference evidence="2 3" key="1">
    <citation type="submission" date="2016-03" db="EMBL/GenBank/DDBJ databases">
        <title>Comparative genomics of human isolates of Fusobacterium necrophorum.</title>
        <authorList>
            <person name="Jensen A."/>
            <person name="Bank S."/>
            <person name="Andersen P.S."/>
            <person name="Kristensen L.H."/>
            <person name="Prag J."/>
        </authorList>
    </citation>
    <scope>NUCLEOTIDE SEQUENCE [LARGE SCALE GENOMIC DNA]</scope>
    <source>
        <strain evidence="2 3">LS_1264</strain>
    </source>
</reference>
<evidence type="ECO:0000313" key="2">
    <source>
        <dbReference type="EMBL" id="KYL05059.1"/>
    </source>
</evidence>
<dbReference type="AlphaFoldDB" id="A0A170MXX5"/>
<organism evidence="2 3">
    <name type="scientific">Fusobacterium necrophorum subsp. funduliforme</name>
    <dbReference type="NCBI Taxonomy" id="143387"/>
    <lineage>
        <taxon>Bacteria</taxon>
        <taxon>Fusobacteriati</taxon>
        <taxon>Fusobacteriota</taxon>
        <taxon>Fusobacteriia</taxon>
        <taxon>Fusobacteriales</taxon>
        <taxon>Fusobacteriaceae</taxon>
        <taxon>Fusobacterium</taxon>
    </lineage>
</organism>
<proteinExistence type="predicted"/>
<evidence type="ECO:0000313" key="3">
    <source>
        <dbReference type="Proteomes" id="UP000075816"/>
    </source>
</evidence>
<evidence type="ECO:0008006" key="4">
    <source>
        <dbReference type="Google" id="ProtNLM"/>
    </source>
</evidence>
<feature type="chain" id="PRO_5030022587" description="Lipoprotein" evidence="1">
    <location>
        <begin position="22"/>
        <end position="202"/>
    </location>
</feature>
<dbReference type="PROSITE" id="PS51257">
    <property type="entry name" value="PROKAR_LIPOPROTEIN"/>
    <property type="match status" value="1"/>
</dbReference>
<comment type="caution">
    <text evidence="2">The sequence shown here is derived from an EMBL/GenBank/DDBJ whole genome shotgun (WGS) entry which is preliminary data.</text>
</comment>
<protein>
    <recommendedName>
        <fullName evidence="4">Lipoprotein</fullName>
    </recommendedName>
</protein>
<evidence type="ECO:0000256" key="1">
    <source>
        <dbReference type="SAM" id="SignalP"/>
    </source>
</evidence>